<feature type="compositionally biased region" description="Low complexity" evidence="1">
    <location>
        <begin position="1"/>
        <end position="12"/>
    </location>
</feature>
<dbReference type="GeneID" id="59330350"/>
<comment type="caution">
    <text evidence="3">The sequence shown here is derived from an EMBL/GenBank/DDBJ whole genome shotgun (WGS) entry which is preliminary data.</text>
</comment>
<keyword evidence="2" id="KW-0812">Transmembrane</keyword>
<dbReference type="EMBL" id="JACCJB010000013">
    <property type="protein sequence ID" value="KAF6221968.1"/>
    <property type="molecule type" value="Genomic_DNA"/>
</dbReference>
<name>A0A8H6CEC1_9LECA</name>
<feature type="transmembrane region" description="Helical" evidence="2">
    <location>
        <begin position="69"/>
        <end position="88"/>
    </location>
</feature>
<dbReference type="RefSeq" id="XP_037151403.1">
    <property type="nucleotide sequence ID" value="XM_037292864.1"/>
</dbReference>
<evidence type="ECO:0000256" key="1">
    <source>
        <dbReference type="SAM" id="MobiDB-lite"/>
    </source>
</evidence>
<organism evidence="3 4">
    <name type="scientific">Letharia lupina</name>
    <dbReference type="NCBI Taxonomy" id="560253"/>
    <lineage>
        <taxon>Eukaryota</taxon>
        <taxon>Fungi</taxon>
        <taxon>Dikarya</taxon>
        <taxon>Ascomycota</taxon>
        <taxon>Pezizomycotina</taxon>
        <taxon>Lecanoromycetes</taxon>
        <taxon>OSLEUM clade</taxon>
        <taxon>Lecanoromycetidae</taxon>
        <taxon>Lecanorales</taxon>
        <taxon>Lecanorineae</taxon>
        <taxon>Parmeliaceae</taxon>
        <taxon>Letharia</taxon>
    </lineage>
</organism>
<protein>
    <submittedName>
        <fullName evidence="3">Uncharacterized protein</fullName>
    </submittedName>
</protein>
<dbReference type="Proteomes" id="UP000593566">
    <property type="component" value="Unassembled WGS sequence"/>
</dbReference>
<reference evidence="3 4" key="1">
    <citation type="journal article" date="2020" name="Genomics">
        <title>Complete, high-quality genomes from long-read metagenomic sequencing of two wolf lichen thalli reveals enigmatic genome architecture.</title>
        <authorList>
            <person name="McKenzie S.K."/>
            <person name="Walston R.F."/>
            <person name="Allen J.L."/>
        </authorList>
    </citation>
    <scope>NUCLEOTIDE SEQUENCE [LARGE SCALE GENOMIC DNA]</scope>
    <source>
        <strain evidence="3">WasteWater1</strain>
    </source>
</reference>
<dbReference type="AlphaFoldDB" id="A0A8H6CEC1"/>
<evidence type="ECO:0000256" key="2">
    <source>
        <dbReference type="SAM" id="Phobius"/>
    </source>
</evidence>
<feature type="region of interest" description="Disordered" evidence="1">
    <location>
        <begin position="1"/>
        <end position="59"/>
    </location>
</feature>
<proteinExistence type="predicted"/>
<sequence length="194" mass="22475">MTIHRPSSSLPMEESEPTGPSWPPQSYKQISNEQRIGHQRSRVATVSKKPTSPEDQKPCAQREWRELPVWRLCLVIMLVSALVVYFCCSRDTYRRTLGKQKLPPEIHSANEYEPYAKELQSCKTTSYDLVFSCIEVVNSNLEYQKHAADKTDHIARTKHARDLHQCDMLLDQEQRKLEGLHGQLKQSSRLNGRR</sequence>
<keyword evidence="2" id="KW-1133">Transmembrane helix</keyword>
<evidence type="ECO:0000313" key="4">
    <source>
        <dbReference type="Proteomes" id="UP000593566"/>
    </source>
</evidence>
<keyword evidence="4" id="KW-1185">Reference proteome</keyword>
<keyword evidence="2" id="KW-0472">Membrane</keyword>
<evidence type="ECO:0000313" key="3">
    <source>
        <dbReference type="EMBL" id="KAF6221968.1"/>
    </source>
</evidence>
<gene>
    <name evidence="3" type="ORF">HO133_001936</name>
</gene>
<feature type="compositionally biased region" description="Polar residues" evidence="1">
    <location>
        <begin position="24"/>
        <end position="34"/>
    </location>
</feature>
<accession>A0A8H6CEC1</accession>